<evidence type="ECO:0000256" key="1">
    <source>
        <dbReference type="SAM" id="SignalP"/>
    </source>
</evidence>
<feature type="signal peptide" evidence="1">
    <location>
        <begin position="1"/>
        <end position="23"/>
    </location>
</feature>
<organism evidence="2 3">
    <name type="scientific">Pedobacter changchengzhani</name>
    <dbReference type="NCBI Taxonomy" id="2529274"/>
    <lineage>
        <taxon>Bacteria</taxon>
        <taxon>Pseudomonadati</taxon>
        <taxon>Bacteroidota</taxon>
        <taxon>Sphingobacteriia</taxon>
        <taxon>Sphingobacteriales</taxon>
        <taxon>Sphingobacteriaceae</taxon>
        <taxon>Pedobacter</taxon>
    </lineage>
</organism>
<name>A0A4R5ML87_9SPHI</name>
<evidence type="ECO:0000313" key="3">
    <source>
        <dbReference type="Proteomes" id="UP000295668"/>
    </source>
</evidence>
<dbReference type="OrthoDB" id="9800230at2"/>
<protein>
    <submittedName>
        <fullName evidence="2">DUF4861 domain-containing protein</fullName>
    </submittedName>
</protein>
<comment type="caution">
    <text evidence="2">The sequence shown here is derived from an EMBL/GenBank/DDBJ whole genome shotgun (WGS) entry which is preliminary data.</text>
</comment>
<evidence type="ECO:0000313" key="2">
    <source>
        <dbReference type="EMBL" id="TDG36517.1"/>
    </source>
</evidence>
<dbReference type="AlphaFoldDB" id="A0A4R5ML87"/>
<keyword evidence="3" id="KW-1185">Reference proteome</keyword>
<keyword evidence="1" id="KW-0732">Signal</keyword>
<accession>A0A4R5ML87</accession>
<dbReference type="Proteomes" id="UP000295668">
    <property type="component" value="Unassembled WGS sequence"/>
</dbReference>
<feature type="chain" id="PRO_5020611499" evidence="1">
    <location>
        <begin position="24"/>
        <end position="402"/>
    </location>
</feature>
<proteinExistence type="predicted"/>
<gene>
    <name evidence="2" type="ORF">EZJ43_08350</name>
</gene>
<dbReference type="InterPro" id="IPR032342">
    <property type="entry name" value="DUF4861"/>
</dbReference>
<dbReference type="EMBL" id="SJCY01000004">
    <property type="protein sequence ID" value="TDG36517.1"/>
    <property type="molecule type" value="Genomic_DNA"/>
</dbReference>
<sequence length="402" mass="45355">MKIKMIRFFLVAFAILTMGITNACVAHNKGAFIWTNGSRHTNLIDSAGLLVKVKNTLSTKRTAQTIALDWKRLCKKVKNATVNNIVVYDAITNKQIPSQVLYKGKKSPQDLIFQTDISAETTLNFIIRTGTRDDYKRKTFGRQVPERFDDFAWENDVVAFRMYGAALETQPDNAKGLDVWSKNTPELVLNKWYKEGDYHTNHGLGMDGYKVGFSLGAGDSAPLIGDKFIFPKNYDSYKIIDEGPIRLTFELNFSAWNVNGQQVTETKRITLDAGSSINKIENFYHFKVGVLPIAVGVTKHSGDGSIKLDNINNYVSYWDKTDGKIDNGMIGVGVIFPAAEGFKLADQANHLLGLKTLRKNQQFVYYQGATWNRGGHFTNEDEWLKYLENYSKNLQQPLIVAF</sequence>
<reference evidence="2 3" key="1">
    <citation type="submission" date="2019-02" db="EMBL/GenBank/DDBJ databases">
        <title>Pedobacter sp. nov., a novel speices isolated from soil of pinguins habitat in Antarcitica.</title>
        <authorList>
            <person name="He R.-H."/>
        </authorList>
    </citation>
    <scope>NUCLEOTIDE SEQUENCE [LARGE SCALE GENOMIC DNA]</scope>
    <source>
        <strain evidence="2 3">E01020</strain>
    </source>
</reference>
<dbReference type="Pfam" id="PF16153">
    <property type="entry name" value="DUF4861"/>
    <property type="match status" value="1"/>
</dbReference>